<dbReference type="Gene3D" id="1.10.443.10">
    <property type="entry name" value="Intergrase catalytic core"/>
    <property type="match status" value="1"/>
</dbReference>
<dbReference type="Gene3D" id="1.10.150.130">
    <property type="match status" value="1"/>
</dbReference>
<keyword evidence="9" id="KW-1185">Reference proteome</keyword>
<evidence type="ECO:0000256" key="4">
    <source>
        <dbReference type="ARBA" id="ARBA00023172"/>
    </source>
</evidence>
<name>A0A1V9F3H9_9BACT</name>
<dbReference type="STRING" id="354355.SAMN05660816_04728"/>
<feature type="domain" description="Tyr recombinase" evidence="6">
    <location>
        <begin position="120"/>
        <end position="323"/>
    </location>
</feature>
<dbReference type="SUPFAM" id="SSF56349">
    <property type="entry name" value="DNA breaking-rejoining enzymes"/>
    <property type="match status" value="1"/>
</dbReference>
<keyword evidence="3 5" id="KW-0238">DNA-binding</keyword>
<evidence type="ECO:0000259" key="6">
    <source>
        <dbReference type="PROSITE" id="PS51898"/>
    </source>
</evidence>
<proteinExistence type="inferred from homology"/>
<evidence type="ECO:0000313" key="9">
    <source>
        <dbReference type="Proteomes" id="UP000192610"/>
    </source>
</evidence>
<dbReference type="RefSeq" id="WP_081197903.1">
    <property type="nucleotide sequence ID" value="NZ_FOCZ01000009.1"/>
</dbReference>
<dbReference type="InterPro" id="IPR050090">
    <property type="entry name" value="Tyrosine_recombinase_XerCD"/>
</dbReference>
<evidence type="ECO:0000256" key="5">
    <source>
        <dbReference type="PROSITE-ProRule" id="PRU01248"/>
    </source>
</evidence>
<sequence>MKGLPLQSAHYLYWLQSYEQWLQIIGYSESAIKNWPVHVRELLHFLESRHIHHISLIDNLHINQFIGHVKHRSNTMREGALSSSAINAIINSVNSFTGYLNTTGKFALDYTVERAEDDIKLPTVLSIQEIKQLYDATFLPHRNKSIALGQRDRAIIAIFYGCGLRKMEGTALNLDDIDLNKKLVFVRRGKGGKQRYVPIATKHADDIRSYITEGREWFLYEHYARDYNNKYAKRKQVPDDGAFFISQHGGRMTVFYKRLTHLKEKAGIEKQFGLHDLRHSIATHLLQSGMPIEEISRFLGHSSLDSTQIYTHLTNNLNHEPDG</sequence>
<dbReference type="EMBL" id="LVXG01000007">
    <property type="protein sequence ID" value="OQP52806.1"/>
    <property type="molecule type" value="Genomic_DNA"/>
</dbReference>
<dbReference type="GO" id="GO:0003677">
    <property type="term" value="F:DNA binding"/>
    <property type="evidence" value="ECO:0007669"/>
    <property type="project" value="UniProtKB-UniRule"/>
</dbReference>
<dbReference type="PROSITE" id="PS51898">
    <property type="entry name" value="TYR_RECOMBINASE"/>
    <property type="match status" value="1"/>
</dbReference>
<dbReference type="PANTHER" id="PTHR30349">
    <property type="entry name" value="PHAGE INTEGRASE-RELATED"/>
    <property type="match status" value="1"/>
</dbReference>
<dbReference type="InterPro" id="IPR044068">
    <property type="entry name" value="CB"/>
</dbReference>
<evidence type="ECO:0000259" key="7">
    <source>
        <dbReference type="PROSITE" id="PS51900"/>
    </source>
</evidence>
<evidence type="ECO:0000256" key="1">
    <source>
        <dbReference type="ARBA" id="ARBA00008857"/>
    </source>
</evidence>
<dbReference type="Pfam" id="PF00589">
    <property type="entry name" value="Phage_integrase"/>
    <property type="match status" value="1"/>
</dbReference>
<comment type="similarity">
    <text evidence="1">Belongs to the 'phage' integrase family.</text>
</comment>
<comment type="caution">
    <text evidence="8">The sequence shown here is derived from an EMBL/GenBank/DDBJ whole genome shotgun (WGS) entry which is preliminary data.</text>
</comment>
<dbReference type="GO" id="GO:0006310">
    <property type="term" value="P:DNA recombination"/>
    <property type="evidence" value="ECO:0007669"/>
    <property type="project" value="UniProtKB-KW"/>
</dbReference>
<dbReference type="Proteomes" id="UP000192610">
    <property type="component" value="Unassembled WGS sequence"/>
</dbReference>
<dbReference type="InterPro" id="IPR010998">
    <property type="entry name" value="Integrase_recombinase_N"/>
</dbReference>
<evidence type="ECO:0000256" key="2">
    <source>
        <dbReference type="ARBA" id="ARBA00022908"/>
    </source>
</evidence>
<keyword evidence="2" id="KW-0229">DNA integration</keyword>
<evidence type="ECO:0000256" key="3">
    <source>
        <dbReference type="ARBA" id="ARBA00023125"/>
    </source>
</evidence>
<dbReference type="PROSITE" id="PS51900">
    <property type="entry name" value="CB"/>
    <property type="match status" value="1"/>
</dbReference>
<dbReference type="InterPro" id="IPR011010">
    <property type="entry name" value="DNA_brk_join_enz"/>
</dbReference>
<dbReference type="GO" id="GO:0015074">
    <property type="term" value="P:DNA integration"/>
    <property type="evidence" value="ECO:0007669"/>
    <property type="project" value="UniProtKB-KW"/>
</dbReference>
<dbReference type="OrthoDB" id="9801717at2"/>
<evidence type="ECO:0008006" key="10">
    <source>
        <dbReference type="Google" id="ProtNLM"/>
    </source>
</evidence>
<dbReference type="PANTHER" id="PTHR30349:SF41">
    <property type="entry name" value="INTEGRASE_RECOMBINASE PROTEIN MJ0367-RELATED"/>
    <property type="match status" value="1"/>
</dbReference>
<accession>A0A1V9F3H9</accession>
<dbReference type="InterPro" id="IPR002104">
    <property type="entry name" value="Integrase_catalytic"/>
</dbReference>
<feature type="domain" description="Core-binding (CB)" evidence="7">
    <location>
        <begin position="12"/>
        <end position="101"/>
    </location>
</feature>
<reference evidence="9" key="1">
    <citation type="submission" date="2016-04" db="EMBL/GenBank/DDBJ databases">
        <authorList>
            <person name="Chen L."/>
            <person name="Zhuang W."/>
            <person name="Wang G."/>
        </authorList>
    </citation>
    <scope>NUCLEOTIDE SEQUENCE [LARGE SCALE GENOMIC DNA]</scope>
    <source>
        <strain evidence="9">17621</strain>
    </source>
</reference>
<dbReference type="InterPro" id="IPR013762">
    <property type="entry name" value="Integrase-like_cat_sf"/>
</dbReference>
<gene>
    <name evidence="8" type="ORF">A4H97_24200</name>
</gene>
<organism evidence="8 9">
    <name type="scientific">Niastella yeongjuensis</name>
    <dbReference type="NCBI Taxonomy" id="354355"/>
    <lineage>
        <taxon>Bacteria</taxon>
        <taxon>Pseudomonadati</taxon>
        <taxon>Bacteroidota</taxon>
        <taxon>Chitinophagia</taxon>
        <taxon>Chitinophagales</taxon>
        <taxon>Chitinophagaceae</taxon>
        <taxon>Niastella</taxon>
    </lineage>
</organism>
<evidence type="ECO:0000313" key="8">
    <source>
        <dbReference type="EMBL" id="OQP52806.1"/>
    </source>
</evidence>
<keyword evidence="4" id="KW-0233">DNA recombination</keyword>
<protein>
    <recommendedName>
        <fullName evidence="10">Tyr recombinase domain-containing protein</fullName>
    </recommendedName>
</protein>
<dbReference type="AlphaFoldDB" id="A0A1V9F3H9"/>